<dbReference type="PANTHER" id="PTHR23185">
    <property type="entry name" value="PROTEIN VIRILIZER HOMOLOG"/>
    <property type="match status" value="1"/>
</dbReference>
<evidence type="ECO:0000313" key="3">
    <source>
        <dbReference type="Proteomes" id="UP000299102"/>
    </source>
</evidence>
<dbReference type="Proteomes" id="UP000299102">
    <property type="component" value="Unassembled WGS sequence"/>
</dbReference>
<feature type="compositionally biased region" description="Low complexity" evidence="1">
    <location>
        <begin position="58"/>
        <end position="70"/>
    </location>
</feature>
<dbReference type="GO" id="GO:0003723">
    <property type="term" value="F:RNA binding"/>
    <property type="evidence" value="ECO:0007669"/>
    <property type="project" value="TreeGrafter"/>
</dbReference>
<name>A0A4C1T540_EUMVA</name>
<feature type="compositionally biased region" description="Basic and acidic residues" evidence="1">
    <location>
        <begin position="218"/>
        <end position="325"/>
    </location>
</feature>
<keyword evidence="3" id="KW-1185">Reference proteome</keyword>
<accession>A0A4C1T540</accession>
<feature type="compositionally biased region" description="Polar residues" evidence="1">
    <location>
        <begin position="1755"/>
        <end position="1765"/>
    </location>
</feature>
<feature type="region of interest" description="Disordered" evidence="1">
    <location>
        <begin position="1754"/>
        <end position="1778"/>
    </location>
</feature>
<evidence type="ECO:0000256" key="1">
    <source>
        <dbReference type="SAM" id="MobiDB-lite"/>
    </source>
</evidence>
<gene>
    <name evidence="2" type="primary">vir</name>
    <name evidence="2" type="ORF">EVAR_7196_1</name>
</gene>
<protein>
    <submittedName>
        <fullName evidence="2">Protein virilizer</fullName>
    </submittedName>
</protein>
<feature type="compositionally biased region" description="Basic and acidic residues" evidence="1">
    <location>
        <begin position="118"/>
        <end position="211"/>
    </location>
</feature>
<feature type="compositionally biased region" description="Basic and acidic residues" evidence="1">
    <location>
        <begin position="377"/>
        <end position="388"/>
    </location>
</feature>
<feature type="compositionally biased region" description="Polar residues" evidence="1">
    <location>
        <begin position="47"/>
        <end position="57"/>
    </location>
</feature>
<feature type="compositionally biased region" description="Polar residues" evidence="1">
    <location>
        <begin position="75"/>
        <end position="110"/>
    </location>
</feature>
<organism evidence="2 3">
    <name type="scientific">Eumeta variegata</name>
    <name type="common">Bagworm moth</name>
    <name type="synonym">Eumeta japonica</name>
    <dbReference type="NCBI Taxonomy" id="151549"/>
    <lineage>
        <taxon>Eukaryota</taxon>
        <taxon>Metazoa</taxon>
        <taxon>Ecdysozoa</taxon>
        <taxon>Arthropoda</taxon>
        <taxon>Hexapoda</taxon>
        <taxon>Insecta</taxon>
        <taxon>Pterygota</taxon>
        <taxon>Neoptera</taxon>
        <taxon>Endopterygota</taxon>
        <taxon>Lepidoptera</taxon>
        <taxon>Glossata</taxon>
        <taxon>Ditrysia</taxon>
        <taxon>Tineoidea</taxon>
        <taxon>Psychidae</taxon>
        <taxon>Oiketicinae</taxon>
        <taxon>Eumeta</taxon>
    </lineage>
</organism>
<evidence type="ECO:0000313" key="2">
    <source>
        <dbReference type="EMBL" id="GBP08577.1"/>
    </source>
</evidence>
<dbReference type="GO" id="GO:0036396">
    <property type="term" value="C:RNA N6-methyladenosine methyltransferase complex"/>
    <property type="evidence" value="ECO:0007669"/>
    <property type="project" value="TreeGrafter"/>
</dbReference>
<reference evidence="2 3" key="1">
    <citation type="journal article" date="2019" name="Commun. Biol.">
        <title>The bagworm genome reveals a unique fibroin gene that provides high tensile strength.</title>
        <authorList>
            <person name="Kono N."/>
            <person name="Nakamura H."/>
            <person name="Ohtoshi R."/>
            <person name="Tomita M."/>
            <person name="Numata K."/>
            <person name="Arakawa K."/>
        </authorList>
    </citation>
    <scope>NUCLEOTIDE SEQUENCE [LARGE SCALE GENOMIC DNA]</scope>
</reference>
<dbReference type="OrthoDB" id="2011702at2759"/>
<dbReference type="EMBL" id="BGZK01000032">
    <property type="protein sequence ID" value="GBP08577.1"/>
    <property type="molecule type" value="Genomic_DNA"/>
</dbReference>
<dbReference type="STRING" id="151549.A0A4C1T540"/>
<feature type="compositionally biased region" description="Basic and acidic residues" evidence="1">
    <location>
        <begin position="357"/>
        <end position="368"/>
    </location>
</feature>
<dbReference type="InterPro" id="IPR026736">
    <property type="entry name" value="Virilizer"/>
</dbReference>
<dbReference type="PANTHER" id="PTHR23185:SF0">
    <property type="entry name" value="PROTEIN VIRILIZER HOMOLOG"/>
    <property type="match status" value="1"/>
</dbReference>
<proteinExistence type="predicted"/>
<feature type="region of interest" description="Disordered" evidence="1">
    <location>
        <begin position="47"/>
        <end position="388"/>
    </location>
</feature>
<comment type="caution">
    <text evidence="2">The sequence shown here is derived from an EMBL/GenBank/DDBJ whole genome shotgun (WGS) entry which is preliminary data.</text>
</comment>
<sequence length="1940" mass="217322">MRIKRMKNLTINHNPNRIGWYTTITLAVYGNLTQVGSEIVVSANPPQNVQRPSITHEVSSSSNSNVQQNSEWDQEVSNPIPTYTGNLSASNPEIYGSNNYQPDNYDSQIYRNDYYDSEQPKDPRTYHHMDDNDWEKDRRDMSCERDRRSPRPADDRERDRERREGRSRRRSLDRGRSSDSSRHRDRSREIDRLRSRSRSRDRDYVKSEYRGGSRSRSRSGDRNRPRGLSVDRDWDNTSYKKDEYRRRRSDSYDRSRAGSYDKRSVSYERRGSPYDKRAPSYERKAYEKRGSSYERRISPYEKRGSSYERRPPSYERQIAYDEKRHSPYGRIRTSSYGSRSPSRDDPRRRPRTPPVESSRRPLSPRDGDPGSPINSVRSEDGIVEYDRNGKPIPRVDFYHQSYRHKSSIRSPSQEVMPSAHVYTESQHSSLVNVQIVDTTSSQKQTAIESPKQEREDDKAIDAEPFEPILSDEEICDDLEEPSYMDIDYDDYGVEDIIQYYNPFKTEWKKYENVNKIYVIAHERDENTKDVLNATFEELLNALPDLAKLNEIRKSIEKKEFKLSVTTFEEIDNNLREQWVLHCDELVVLMANLCKTSDIILRIFNILEKDNNTADPFTSISNLLLKFCEIGLSFECALTQLQPTFKIRHMKCGIKLAEVLVSHKHNGFVMERLLSSGFQIPILLLELYLKEHMSLSIRLMILRAINGCLSSKIAIEHFMKESTFPMFGSLDSADRPKNVYQVLISIIQTNPLVRIKFSVGALIKKLNLYELLEKLAKLVMDFNKSTTEKDHAEDVELSNSDINFIVNSFKEILDMYKSQSFHISQPKRFLPVTSQFEINKDCSNEPILEFFKIHNFLVVCAYLLTCPTTCNNLVLVSPIYDLLYEFLHSDCGIKFLYSETNVTELLFRALMHPYGQNNSEEFIYPQDLSNYTDLQILGLELAYRLKTFYYLEAISDLQAGTCNENELIDLLKSLFWLTFGNIGKVAVADVIAMGDNADCLLEVVEDVTTKSKNDSPSRQKSPAIGYAIDLIVSAIKFSGSVSFLKRYGSRLLSIAKDHDKFESSISSTLQEVLPYLKPLENVGLLSGENLVQCVEIIKNYLEAAAALPGEVLTCLRVLCYHCVADFDVEASPTSTSNYVEKYIELKHQYHLLQMYSQDGPTQLVSLLDRLCTHFEQPAVHAPLLASTRGLLMAHMLLPALRLLDEIVARLVRTLGPDYRDRTAIPVLLRVFGLARAYPPAALGYRVATRAAHAAIRALLAYAQPSADEAADGDSIRRGPWTGLCTEVLAYTTTAPYTFMPGLLVLSELLPLPLPMQSREKLTPQELADTANERRLWSAHLHALSSELVEVIQMICTSAYRPVMHVLRRVCVQLADLAPNTASTVARAALGALAREIRPGEPASACVARVLAFIACLLSHAPIKCAVLYAMATSAPRVHDLQNALCTVLSLSHPSQEHTAAQECAAHALSALCDAEVTLAPTGASPDTLLGNSLPGREPLAALLAATADCLEAPNKSCAVMSVVLRTYFVLTEHEYGFQQFRRLLAKRKESFGKLFVWAMEGLSASEERAEVLSLYVALARVLRAEEGEGPLRRRSVLAVAELADMVGYSPPDLEHPALALERMLKEKNADEDAIANAAFLAVTLGKLQEGVIEPAPTPSEGPVPPPPETLVTQWGARAIHTAATGGNTGPGVSGTGEADARLSSAYWLTVPPQDDDPQDTDLVSCDIAEVANTELSGIGGAGALTVALRTLLGSPRTETAPDNSSDLRPPVSASRARVEGPGAAVGVGVALGLGGDTFRSRPPNTSRPPSLHVDDFTALEGRHAPAHYGKPQPTRGMRRGIAVADRGRFASATPQTHYRYLKMLLQTITSSRVSGVLKLPKDALSATSSDAQSCSEWRGRGAWELAAQHFGHYSPTQYMMSGMAWGGGRAARGPRSRTFMR</sequence>